<dbReference type="AlphaFoldDB" id="A0A4R7NSI1"/>
<sequence length="113" mass="12202">MLARSSQWGYRYQAREAIWRVTALDHLETAVTYSTNADAFVAARPAAAHTSSSDAADNFANARPLALTGHCGGLQGQKSKTPAREPPCIGWYPTFRGSSRAVGQRDSGVIFMV</sequence>
<dbReference type="Proteomes" id="UP000295380">
    <property type="component" value="Unassembled WGS sequence"/>
</dbReference>
<evidence type="ECO:0000313" key="1">
    <source>
        <dbReference type="EMBL" id="TDU23877.1"/>
    </source>
</evidence>
<protein>
    <submittedName>
        <fullName evidence="1">Uncharacterized protein</fullName>
    </submittedName>
</protein>
<reference evidence="1 2" key="1">
    <citation type="submission" date="2019-03" db="EMBL/GenBank/DDBJ databases">
        <title>Genomic Encyclopedia of Type Strains, Phase IV (KMG-IV): sequencing the most valuable type-strain genomes for metagenomic binning, comparative biology and taxonomic classification.</title>
        <authorList>
            <person name="Goeker M."/>
        </authorList>
    </citation>
    <scope>NUCLEOTIDE SEQUENCE [LARGE SCALE GENOMIC DNA]</scope>
    <source>
        <strain evidence="1 2">DSM 6770</strain>
    </source>
</reference>
<evidence type="ECO:0000313" key="2">
    <source>
        <dbReference type="Proteomes" id="UP000295380"/>
    </source>
</evidence>
<proteinExistence type="predicted"/>
<keyword evidence="2" id="KW-1185">Reference proteome</keyword>
<comment type="caution">
    <text evidence="1">The sequence shown here is derived from an EMBL/GenBank/DDBJ whole genome shotgun (WGS) entry which is preliminary data.</text>
</comment>
<dbReference type="EMBL" id="SOBR01000002">
    <property type="protein sequence ID" value="TDU23877.1"/>
    <property type="molecule type" value="Genomic_DNA"/>
</dbReference>
<name>A0A4R7NSI1_9GAMM</name>
<organism evidence="1 2">
    <name type="scientific">Chromohalobacter marismortui</name>
    <dbReference type="NCBI Taxonomy" id="42055"/>
    <lineage>
        <taxon>Bacteria</taxon>
        <taxon>Pseudomonadati</taxon>
        <taxon>Pseudomonadota</taxon>
        <taxon>Gammaproteobacteria</taxon>
        <taxon>Oceanospirillales</taxon>
        <taxon>Halomonadaceae</taxon>
        <taxon>Chromohalobacter</taxon>
    </lineage>
</organism>
<accession>A0A4R7NSI1</accession>
<gene>
    <name evidence="1" type="ORF">C8E00_102377</name>
</gene>